<dbReference type="InterPro" id="IPR052728">
    <property type="entry name" value="O2_lipid_transport_reg"/>
</dbReference>
<sequence length="621" mass="70998">MYSSDKNKYCGVKATLDGEYWLRRYTNRSSSMSNATRAIIEYFLQNEVDLIYEITRMIDELPGFIGLCFPSACSRRDVSKFFNFMTPVLRAFLAISVNFTVGSCETREDINNRPIPDTAIMFLCFVVLLCCFCIFGTISDYMSTKNNSMMSVVRCFSVRANYASLWREEACPLRRMLHGLRGMAVVWFITGNFVYLHSVMLTRNMLLLKDMIKDLVITFVLNFSLAEDTIIFVAAVFFAFELEQKGASIRGVVCCCLYIVLHMLSLIAFCMGFVLLLLPHLGQGPSWSFEMSRFTTGCAEHWWKNLLMINNFVSRKQQCIEQLWLPSFLVQCSFVGAALVYFLITRPVFGRLLTLVTILSSALVTVTITLTFDSGPTLLLREYKAGTRHVYFDEVYTKIYTRGGVFFVGVYLGLFLSKYKSLNVSKCDNAIGWLLTVAVSMALIYSTYYWNRGLKLPTSMEAAIFAGLHRLVWCGPLLFMCLSCAVGYARLILWMLSWRIWAIFSRLTYCMLLSHAYVILYSNGIARSPFFFSYDYLSYLVLHHVVFAILVSIILSLLVEKPVTELLKLCGLRPFEAQRVSQASEPPQPKPTLQPILIVAQKPKRRSNDTVNNRETCFELR</sequence>
<evidence type="ECO:0008006" key="4">
    <source>
        <dbReference type="Google" id="ProtNLM"/>
    </source>
</evidence>
<feature type="transmembrane region" description="Helical" evidence="1">
    <location>
        <begin position="500"/>
        <end position="520"/>
    </location>
</feature>
<accession>A0A7M7JML9</accession>
<keyword evidence="1" id="KW-0812">Transmembrane</keyword>
<dbReference type="PANTHER" id="PTHR11161">
    <property type="entry name" value="O-ACYLTRANSFERASE"/>
    <property type="match status" value="1"/>
</dbReference>
<dbReference type="OMA" id="IHAPFKW"/>
<feature type="transmembrane region" description="Helical" evidence="1">
    <location>
        <begin position="399"/>
        <end position="419"/>
    </location>
</feature>
<dbReference type="InParanoid" id="A0A7M7JML9"/>
<feature type="transmembrane region" description="Helical" evidence="1">
    <location>
        <begin position="252"/>
        <end position="278"/>
    </location>
</feature>
<reference evidence="2" key="1">
    <citation type="submission" date="2021-01" db="UniProtKB">
        <authorList>
            <consortium name="EnsemblMetazoa"/>
        </authorList>
    </citation>
    <scope>IDENTIFICATION</scope>
</reference>
<evidence type="ECO:0000313" key="2">
    <source>
        <dbReference type="EnsemblMetazoa" id="XP_022654403"/>
    </source>
</evidence>
<feature type="transmembrane region" description="Helical" evidence="1">
    <location>
        <begin position="81"/>
        <end position="99"/>
    </location>
</feature>
<dbReference type="AlphaFoldDB" id="A0A7M7JML9"/>
<dbReference type="OrthoDB" id="6492355at2759"/>
<organism evidence="2 3">
    <name type="scientific">Varroa destructor</name>
    <name type="common">Honeybee mite</name>
    <dbReference type="NCBI Taxonomy" id="109461"/>
    <lineage>
        <taxon>Eukaryota</taxon>
        <taxon>Metazoa</taxon>
        <taxon>Ecdysozoa</taxon>
        <taxon>Arthropoda</taxon>
        <taxon>Chelicerata</taxon>
        <taxon>Arachnida</taxon>
        <taxon>Acari</taxon>
        <taxon>Parasitiformes</taxon>
        <taxon>Mesostigmata</taxon>
        <taxon>Gamasina</taxon>
        <taxon>Dermanyssoidea</taxon>
        <taxon>Varroidae</taxon>
        <taxon>Varroa</taxon>
    </lineage>
</organism>
<feature type="transmembrane region" description="Helical" evidence="1">
    <location>
        <begin position="431"/>
        <end position="450"/>
    </location>
</feature>
<dbReference type="EnsemblMetazoa" id="XM_022798668">
    <property type="protein sequence ID" value="XP_022654403"/>
    <property type="gene ID" value="LOC111247573"/>
</dbReference>
<dbReference type="RefSeq" id="XP_022654403.1">
    <property type="nucleotide sequence ID" value="XM_022798668.1"/>
</dbReference>
<proteinExistence type="predicted"/>
<feature type="transmembrane region" description="Helical" evidence="1">
    <location>
        <begin position="323"/>
        <end position="345"/>
    </location>
</feature>
<feature type="transmembrane region" description="Helical" evidence="1">
    <location>
        <begin position="215"/>
        <end position="240"/>
    </location>
</feature>
<dbReference type="GeneID" id="111247573"/>
<feature type="transmembrane region" description="Helical" evidence="1">
    <location>
        <begin position="540"/>
        <end position="559"/>
    </location>
</feature>
<feature type="transmembrane region" description="Helical" evidence="1">
    <location>
        <begin position="119"/>
        <end position="141"/>
    </location>
</feature>
<evidence type="ECO:0000256" key="1">
    <source>
        <dbReference type="SAM" id="Phobius"/>
    </source>
</evidence>
<name>A0A7M7JML9_VARDE</name>
<keyword evidence="1" id="KW-0472">Membrane</keyword>
<keyword evidence="3" id="KW-1185">Reference proteome</keyword>
<dbReference type="KEGG" id="vde:111247573"/>
<keyword evidence="1" id="KW-1133">Transmembrane helix</keyword>
<dbReference type="PANTHER" id="PTHR11161:SF0">
    <property type="entry name" value="O-ACYLTRANSFERASE LIKE PROTEIN"/>
    <property type="match status" value="1"/>
</dbReference>
<dbReference type="Proteomes" id="UP000594260">
    <property type="component" value="Unplaced"/>
</dbReference>
<protein>
    <recommendedName>
        <fullName evidence="4">Nose resistant to fluoxetine protein 6</fullName>
    </recommendedName>
</protein>
<feature type="transmembrane region" description="Helical" evidence="1">
    <location>
        <begin position="184"/>
        <end position="203"/>
    </location>
</feature>
<evidence type="ECO:0000313" key="3">
    <source>
        <dbReference type="Proteomes" id="UP000594260"/>
    </source>
</evidence>
<feature type="transmembrane region" description="Helical" evidence="1">
    <location>
        <begin position="470"/>
        <end position="493"/>
    </location>
</feature>
<feature type="transmembrane region" description="Helical" evidence="1">
    <location>
        <begin position="352"/>
        <end position="372"/>
    </location>
</feature>